<evidence type="ECO:0000256" key="1">
    <source>
        <dbReference type="SAM" id="MobiDB-lite"/>
    </source>
</evidence>
<evidence type="ECO:0000256" key="2">
    <source>
        <dbReference type="SAM" id="SignalP"/>
    </source>
</evidence>
<name>A0A023G2B8_AMBTT</name>
<evidence type="ECO:0000313" key="3">
    <source>
        <dbReference type="EMBL" id="JAC28341.1"/>
    </source>
</evidence>
<feature type="signal peptide" evidence="2">
    <location>
        <begin position="1"/>
        <end position="27"/>
    </location>
</feature>
<feature type="compositionally biased region" description="Low complexity" evidence="1">
    <location>
        <begin position="284"/>
        <end position="306"/>
    </location>
</feature>
<feature type="compositionally biased region" description="Pro residues" evidence="1">
    <location>
        <begin position="394"/>
        <end position="414"/>
    </location>
</feature>
<reference evidence="3" key="1">
    <citation type="submission" date="2014-03" db="EMBL/GenBank/DDBJ databases">
        <title>The sialotranscriptome of Amblyomma triste, Amblyomma parvum and Amblyomma cajennense ticks, uncovered by 454-based RNA-seq.</title>
        <authorList>
            <person name="Garcia G.R."/>
            <person name="Gardinassi L.G."/>
            <person name="Ribeiro J.M."/>
            <person name="Anatriello E."/>
            <person name="Ferreira B.R."/>
            <person name="Moreira H.N."/>
            <person name="Mafra C."/>
            <person name="Olegario M.M."/>
            <person name="Szabo P.J."/>
            <person name="Miranda-Santos I.K."/>
            <person name="Maruyama S.R."/>
        </authorList>
    </citation>
    <scope>NUCLEOTIDE SEQUENCE</scope>
    <source>
        <strain evidence="3">Mato Grasso do Sul</strain>
        <tissue evidence="3">Salivary glands</tissue>
    </source>
</reference>
<dbReference type="EMBL" id="GBBM01007077">
    <property type="protein sequence ID" value="JAC28341.1"/>
    <property type="molecule type" value="mRNA"/>
</dbReference>
<protein>
    <submittedName>
        <fullName evidence="3">Putative was/wasl-interacting protein family member 1</fullName>
    </submittedName>
</protein>
<organism evidence="3">
    <name type="scientific">Amblyomma triste</name>
    <name type="common">Neotropical tick</name>
    <dbReference type="NCBI Taxonomy" id="251400"/>
    <lineage>
        <taxon>Eukaryota</taxon>
        <taxon>Metazoa</taxon>
        <taxon>Ecdysozoa</taxon>
        <taxon>Arthropoda</taxon>
        <taxon>Chelicerata</taxon>
        <taxon>Arachnida</taxon>
        <taxon>Acari</taxon>
        <taxon>Parasitiformes</taxon>
        <taxon>Ixodida</taxon>
        <taxon>Ixodoidea</taxon>
        <taxon>Ixodidae</taxon>
        <taxon>Amblyomminae</taxon>
        <taxon>Amblyomma</taxon>
    </lineage>
</organism>
<dbReference type="AlphaFoldDB" id="A0A023G2B8"/>
<keyword evidence="2" id="KW-0732">Signal</keyword>
<feature type="region of interest" description="Disordered" evidence="1">
    <location>
        <begin position="269"/>
        <end position="455"/>
    </location>
</feature>
<feature type="region of interest" description="Disordered" evidence="1">
    <location>
        <begin position="88"/>
        <end position="137"/>
    </location>
</feature>
<feature type="compositionally biased region" description="Polar residues" evidence="1">
    <location>
        <begin position="114"/>
        <end position="124"/>
    </location>
</feature>
<feature type="compositionally biased region" description="Polar residues" evidence="1">
    <location>
        <begin position="94"/>
        <end position="103"/>
    </location>
</feature>
<sequence>MRAVPICTLLLELVLLFLGNLWYHHHAASEGICPSTPCSLSENKMECGLTCICRPYPAGTKDLKKGICLSMEEARTYQDIDYQLPEADDDFTSEVPSSMSQHLPQKAELPTDVGPQQPQQNPLSSGGALQGVPPTAAGGSGVYPVEGANALNAGGMEYEGGMGNGAPAGMGGHMPVGGGAGVGQALSQLAMGAVGGFGMPGMGGYGMGMYPGAGMGMMPGMGMMSGTGMMPGMGMYPGAGYGAGGMAGVGMRGAGLNGIRRPGYTAYDDGDYISTPGQRPSNVQTTGAAQSQSLSQAPPPTQSSTPQIPPHMSERSPHSVPAQNGAAPPTPAPRKSLSASPPERPFPPTPAPRLKTPLPPPVPPHGKQVTPLLQNKLSPPVPAHRPSVNSLASVPPPVPPHGKPGSLSPPPLPRLPQSLQPQGSPLRRPSVALPPLPPKRFGSLDRPLPPLPAKNSLFPKVELRFPKLKLKLPKLRG</sequence>
<dbReference type="PRINTS" id="PR01217">
    <property type="entry name" value="PRICHEXTENSN"/>
</dbReference>
<accession>A0A023G2B8</accession>
<feature type="compositionally biased region" description="Pro residues" evidence="1">
    <location>
        <begin position="342"/>
        <end position="364"/>
    </location>
</feature>
<feature type="compositionally biased region" description="Low complexity" evidence="1">
    <location>
        <begin position="415"/>
        <end position="426"/>
    </location>
</feature>
<proteinExistence type="evidence at transcript level"/>
<feature type="chain" id="PRO_5001516625" evidence="2">
    <location>
        <begin position="28"/>
        <end position="477"/>
    </location>
</feature>